<evidence type="ECO:0000313" key="9">
    <source>
        <dbReference type="Proteomes" id="UP000734854"/>
    </source>
</evidence>
<comment type="subcellular location">
    <subcellularLocation>
        <location evidence="1">Membrane</location>
        <topology evidence="1">Single-pass type I membrane protein</topology>
    </subcellularLocation>
</comment>
<dbReference type="AlphaFoldDB" id="A0A8J5FQT6"/>
<keyword evidence="3" id="KW-0732">Signal</keyword>
<protein>
    <submittedName>
        <fullName evidence="8">Uncharacterized protein</fullName>
    </submittedName>
</protein>
<accession>A0A8J5FQT6</accession>
<name>A0A8J5FQT6_ZINOF</name>
<keyword evidence="2" id="KW-0812">Transmembrane</keyword>
<organism evidence="8 9">
    <name type="scientific">Zingiber officinale</name>
    <name type="common">Ginger</name>
    <name type="synonym">Amomum zingiber</name>
    <dbReference type="NCBI Taxonomy" id="94328"/>
    <lineage>
        <taxon>Eukaryota</taxon>
        <taxon>Viridiplantae</taxon>
        <taxon>Streptophyta</taxon>
        <taxon>Embryophyta</taxon>
        <taxon>Tracheophyta</taxon>
        <taxon>Spermatophyta</taxon>
        <taxon>Magnoliopsida</taxon>
        <taxon>Liliopsida</taxon>
        <taxon>Zingiberales</taxon>
        <taxon>Zingiberaceae</taxon>
        <taxon>Zingiber</taxon>
    </lineage>
</organism>
<dbReference type="Gene3D" id="3.80.10.10">
    <property type="entry name" value="Ribonuclease Inhibitor"/>
    <property type="match status" value="1"/>
</dbReference>
<dbReference type="Pfam" id="PF13855">
    <property type="entry name" value="LRR_8"/>
    <property type="match status" value="1"/>
</dbReference>
<evidence type="ECO:0000256" key="2">
    <source>
        <dbReference type="ARBA" id="ARBA00022692"/>
    </source>
</evidence>
<keyword evidence="4" id="KW-1133">Transmembrane helix</keyword>
<keyword evidence="6" id="KW-0325">Glycoprotein</keyword>
<sequence>MTRYCSLSAVAHRGRTRLGGVDTLFQSAVGDNGGARSQGRPAVLGHDPIGREDRPSAVSIPDKIGFMGQLESLDVSKNILSSIIPSSISTLEYLSILNLSYNNLIGKIPSQMQTFTNLSYISNPELCGESHQNKCMEGHSTINGRVIEEDMHEDDEYGGIWYFISLAPGFVFGF</sequence>
<keyword evidence="5" id="KW-0472">Membrane</keyword>
<dbReference type="GO" id="GO:0016020">
    <property type="term" value="C:membrane"/>
    <property type="evidence" value="ECO:0007669"/>
    <property type="project" value="UniProtKB-SubCell"/>
</dbReference>
<evidence type="ECO:0000256" key="5">
    <source>
        <dbReference type="ARBA" id="ARBA00023136"/>
    </source>
</evidence>
<dbReference type="EMBL" id="JACMSC010000014">
    <property type="protein sequence ID" value="KAG6489786.1"/>
    <property type="molecule type" value="Genomic_DNA"/>
</dbReference>
<dbReference type="InterPro" id="IPR032675">
    <property type="entry name" value="LRR_dom_sf"/>
</dbReference>
<keyword evidence="9" id="KW-1185">Reference proteome</keyword>
<dbReference type="PRINTS" id="PR00019">
    <property type="entry name" value="LEURICHRPT"/>
</dbReference>
<dbReference type="InterPro" id="IPR001611">
    <property type="entry name" value="Leu-rich_rpt"/>
</dbReference>
<evidence type="ECO:0000256" key="1">
    <source>
        <dbReference type="ARBA" id="ARBA00004479"/>
    </source>
</evidence>
<dbReference type="SUPFAM" id="SSF52058">
    <property type="entry name" value="L domain-like"/>
    <property type="match status" value="1"/>
</dbReference>
<evidence type="ECO:0000313" key="8">
    <source>
        <dbReference type="EMBL" id="KAG6489786.1"/>
    </source>
</evidence>
<gene>
    <name evidence="8" type="ORF">ZIOFF_051065</name>
</gene>
<dbReference type="InterPro" id="IPR046956">
    <property type="entry name" value="RLP23-like"/>
</dbReference>
<evidence type="ECO:0000256" key="3">
    <source>
        <dbReference type="ARBA" id="ARBA00022729"/>
    </source>
</evidence>
<evidence type="ECO:0000256" key="6">
    <source>
        <dbReference type="ARBA" id="ARBA00023180"/>
    </source>
</evidence>
<evidence type="ECO:0000256" key="4">
    <source>
        <dbReference type="ARBA" id="ARBA00022989"/>
    </source>
</evidence>
<dbReference type="PANTHER" id="PTHR48063:SF112">
    <property type="entry name" value="RECEPTOR LIKE PROTEIN 30-LIKE"/>
    <property type="match status" value="1"/>
</dbReference>
<dbReference type="Proteomes" id="UP000734854">
    <property type="component" value="Unassembled WGS sequence"/>
</dbReference>
<proteinExistence type="predicted"/>
<reference evidence="8 9" key="1">
    <citation type="submission" date="2020-08" db="EMBL/GenBank/DDBJ databases">
        <title>Plant Genome Project.</title>
        <authorList>
            <person name="Zhang R.-G."/>
        </authorList>
    </citation>
    <scope>NUCLEOTIDE SEQUENCE [LARGE SCALE GENOMIC DNA]</scope>
    <source>
        <tissue evidence="8">Rhizome</tissue>
    </source>
</reference>
<comment type="caution">
    <text evidence="8">The sequence shown here is derived from an EMBL/GenBank/DDBJ whole genome shotgun (WGS) entry which is preliminary data.</text>
</comment>
<dbReference type="PANTHER" id="PTHR48063">
    <property type="entry name" value="LRR RECEPTOR-LIKE KINASE"/>
    <property type="match status" value="1"/>
</dbReference>
<evidence type="ECO:0000256" key="7">
    <source>
        <dbReference type="SAM" id="MobiDB-lite"/>
    </source>
</evidence>
<feature type="region of interest" description="Disordered" evidence="7">
    <location>
        <begin position="32"/>
        <end position="55"/>
    </location>
</feature>